<proteinExistence type="predicted"/>
<dbReference type="AlphaFoldDB" id="A0ABD0LRN5"/>
<reference evidence="1 2" key="1">
    <citation type="journal article" date="2023" name="Sci. Data">
        <title>Genome assembly of the Korean intertidal mud-creeper Batillaria attramentaria.</title>
        <authorList>
            <person name="Patra A.K."/>
            <person name="Ho P.T."/>
            <person name="Jun S."/>
            <person name="Lee S.J."/>
            <person name="Kim Y."/>
            <person name="Won Y.J."/>
        </authorList>
    </citation>
    <scope>NUCLEOTIDE SEQUENCE [LARGE SCALE GENOMIC DNA]</scope>
    <source>
        <strain evidence="1">Wonlab-2016</strain>
    </source>
</reference>
<evidence type="ECO:0000313" key="1">
    <source>
        <dbReference type="EMBL" id="KAK7501669.1"/>
    </source>
</evidence>
<organism evidence="1 2">
    <name type="scientific">Batillaria attramentaria</name>
    <dbReference type="NCBI Taxonomy" id="370345"/>
    <lineage>
        <taxon>Eukaryota</taxon>
        <taxon>Metazoa</taxon>
        <taxon>Spiralia</taxon>
        <taxon>Lophotrochozoa</taxon>
        <taxon>Mollusca</taxon>
        <taxon>Gastropoda</taxon>
        <taxon>Caenogastropoda</taxon>
        <taxon>Sorbeoconcha</taxon>
        <taxon>Cerithioidea</taxon>
        <taxon>Batillariidae</taxon>
        <taxon>Batillaria</taxon>
    </lineage>
</organism>
<dbReference type="Proteomes" id="UP001519460">
    <property type="component" value="Unassembled WGS sequence"/>
</dbReference>
<protein>
    <submittedName>
        <fullName evidence="1">Uncharacterized protein</fullName>
    </submittedName>
</protein>
<keyword evidence="2" id="KW-1185">Reference proteome</keyword>
<accession>A0ABD0LRN5</accession>
<comment type="caution">
    <text evidence="1">The sequence shown here is derived from an EMBL/GenBank/DDBJ whole genome shotgun (WGS) entry which is preliminary data.</text>
</comment>
<evidence type="ECO:0000313" key="2">
    <source>
        <dbReference type="Proteomes" id="UP001519460"/>
    </source>
</evidence>
<sequence>MTLHDSLAALRNVVSSCGTTRALPNAYGRNRKISDLFQDGKYRPRLREVNTDRRKLPEQNTARGISSEQRLTLVLTL</sequence>
<gene>
    <name evidence="1" type="ORF">BaRGS_00007100</name>
</gene>
<name>A0ABD0LRN5_9CAEN</name>
<dbReference type="EMBL" id="JACVVK020000030">
    <property type="protein sequence ID" value="KAK7501669.1"/>
    <property type="molecule type" value="Genomic_DNA"/>
</dbReference>